<feature type="domain" description="HTH cro/C1-type" evidence="1">
    <location>
        <begin position="12"/>
        <end position="60"/>
    </location>
</feature>
<keyword evidence="3" id="KW-1185">Reference proteome</keyword>
<sequence length="65" mass="7772">MMNFTEENKRALRRVMADNFLTKRAIAQKLGMSEKTIQQLTRNDKPQEVKKSTYQKLMQFISENY</sequence>
<dbReference type="Proteomes" id="UP000190328">
    <property type="component" value="Unassembled WGS sequence"/>
</dbReference>
<gene>
    <name evidence="2" type="ORF">SAMN02745116_00531</name>
</gene>
<dbReference type="GO" id="GO:0003677">
    <property type="term" value="F:DNA binding"/>
    <property type="evidence" value="ECO:0007669"/>
    <property type="project" value="UniProtKB-KW"/>
</dbReference>
<dbReference type="RefSeq" id="WP_234984604.1">
    <property type="nucleotide sequence ID" value="NZ_FUXI01000004.1"/>
</dbReference>
<organism evidence="2 3">
    <name type="scientific">Pilibacter termitis</name>
    <dbReference type="NCBI Taxonomy" id="263852"/>
    <lineage>
        <taxon>Bacteria</taxon>
        <taxon>Bacillati</taxon>
        <taxon>Bacillota</taxon>
        <taxon>Bacilli</taxon>
        <taxon>Lactobacillales</taxon>
        <taxon>Enterococcaceae</taxon>
        <taxon>Pilibacter</taxon>
    </lineage>
</organism>
<name>A0A1T4L423_9ENTE</name>
<keyword evidence="2" id="KW-0238">DNA-binding</keyword>
<reference evidence="2 3" key="1">
    <citation type="submission" date="2017-02" db="EMBL/GenBank/DDBJ databases">
        <authorList>
            <person name="Peterson S.W."/>
        </authorList>
    </citation>
    <scope>NUCLEOTIDE SEQUENCE [LARGE SCALE GENOMIC DNA]</scope>
    <source>
        <strain evidence="2 3">ATCC BAA-1030</strain>
    </source>
</reference>
<evidence type="ECO:0000313" key="2">
    <source>
        <dbReference type="EMBL" id="SJZ49454.1"/>
    </source>
</evidence>
<dbReference type="Pfam" id="PF13443">
    <property type="entry name" value="HTH_26"/>
    <property type="match status" value="1"/>
</dbReference>
<protein>
    <submittedName>
        <fullName evidence="2">Cro/C1-type HTH DNA-binding domain-containing protein</fullName>
    </submittedName>
</protein>
<dbReference type="AlphaFoldDB" id="A0A1T4L423"/>
<dbReference type="EMBL" id="FUXI01000004">
    <property type="protein sequence ID" value="SJZ49454.1"/>
    <property type="molecule type" value="Genomic_DNA"/>
</dbReference>
<evidence type="ECO:0000259" key="1">
    <source>
        <dbReference type="Pfam" id="PF13443"/>
    </source>
</evidence>
<evidence type="ECO:0000313" key="3">
    <source>
        <dbReference type="Proteomes" id="UP000190328"/>
    </source>
</evidence>
<dbReference type="STRING" id="263852.SAMN02745116_00531"/>
<proteinExistence type="predicted"/>
<accession>A0A1T4L423</accession>
<dbReference type="InterPro" id="IPR001387">
    <property type="entry name" value="Cro/C1-type_HTH"/>
</dbReference>